<organism evidence="2 3">
    <name type="scientific">Tanacetum coccineum</name>
    <dbReference type="NCBI Taxonomy" id="301880"/>
    <lineage>
        <taxon>Eukaryota</taxon>
        <taxon>Viridiplantae</taxon>
        <taxon>Streptophyta</taxon>
        <taxon>Embryophyta</taxon>
        <taxon>Tracheophyta</taxon>
        <taxon>Spermatophyta</taxon>
        <taxon>Magnoliopsida</taxon>
        <taxon>eudicotyledons</taxon>
        <taxon>Gunneridae</taxon>
        <taxon>Pentapetalae</taxon>
        <taxon>asterids</taxon>
        <taxon>campanulids</taxon>
        <taxon>Asterales</taxon>
        <taxon>Asteraceae</taxon>
        <taxon>Asteroideae</taxon>
        <taxon>Anthemideae</taxon>
        <taxon>Anthemidinae</taxon>
        <taxon>Tanacetum</taxon>
    </lineage>
</organism>
<accession>A0ABQ4ZV09</accession>
<evidence type="ECO:0000256" key="1">
    <source>
        <dbReference type="SAM" id="MobiDB-lite"/>
    </source>
</evidence>
<dbReference type="Proteomes" id="UP001151760">
    <property type="component" value="Unassembled WGS sequence"/>
</dbReference>
<evidence type="ECO:0000313" key="3">
    <source>
        <dbReference type="Proteomes" id="UP001151760"/>
    </source>
</evidence>
<proteinExistence type="predicted"/>
<sequence length="147" mass="17246">MMREWMDSQMEANEVIKNQMVELECQIMKGLRNHQVMIEDLERQFKYSNEKVRRTKSLSHTTNAKPRHEFVYKPPSNQNENDKGDVVSIKEDETKLIPTMPNPSQIMSSSPTISPFLKDCTVHISYTHEKVFEHDKMPNHVGDKELK</sequence>
<reference evidence="2" key="1">
    <citation type="journal article" date="2022" name="Int. J. Mol. Sci.">
        <title>Draft Genome of Tanacetum Coccineum: Genomic Comparison of Closely Related Tanacetum-Family Plants.</title>
        <authorList>
            <person name="Yamashiro T."/>
            <person name="Shiraishi A."/>
            <person name="Nakayama K."/>
            <person name="Satake H."/>
        </authorList>
    </citation>
    <scope>NUCLEOTIDE SEQUENCE</scope>
</reference>
<comment type="caution">
    <text evidence="2">The sequence shown here is derived from an EMBL/GenBank/DDBJ whole genome shotgun (WGS) entry which is preliminary data.</text>
</comment>
<keyword evidence="3" id="KW-1185">Reference proteome</keyword>
<evidence type="ECO:0000313" key="2">
    <source>
        <dbReference type="EMBL" id="GJS94108.1"/>
    </source>
</evidence>
<gene>
    <name evidence="2" type="ORF">Tco_0801076</name>
</gene>
<name>A0ABQ4ZV09_9ASTR</name>
<protein>
    <submittedName>
        <fullName evidence="2">Uncharacterized protein</fullName>
    </submittedName>
</protein>
<feature type="region of interest" description="Disordered" evidence="1">
    <location>
        <begin position="52"/>
        <end position="87"/>
    </location>
</feature>
<dbReference type="EMBL" id="BQNB010011706">
    <property type="protein sequence ID" value="GJS94108.1"/>
    <property type="molecule type" value="Genomic_DNA"/>
</dbReference>
<reference evidence="2" key="2">
    <citation type="submission" date="2022-01" db="EMBL/GenBank/DDBJ databases">
        <authorList>
            <person name="Yamashiro T."/>
            <person name="Shiraishi A."/>
            <person name="Satake H."/>
            <person name="Nakayama K."/>
        </authorList>
    </citation>
    <scope>NUCLEOTIDE SEQUENCE</scope>
</reference>